<name>A0ABQ4XPT9_9ASTR</name>
<keyword evidence="3" id="KW-1185">Reference proteome</keyword>
<evidence type="ECO:0000313" key="3">
    <source>
        <dbReference type="Proteomes" id="UP001151760"/>
    </source>
</evidence>
<dbReference type="Proteomes" id="UP001151760">
    <property type="component" value="Unassembled WGS sequence"/>
</dbReference>
<gene>
    <name evidence="2" type="ORF">Tco_0681544</name>
</gene>
<organism evidence="2 3">
    <name type="scientific">Tanacetum coccineum</name>
    <dbReference type="NCBI Taxonomy" id="301880"/>
    <lineage>
        <taxon>Eukaryota</taxon>
        <taxon>Viridiplantae</taxon>
        <taxon>Streptophyta</taxon>
        <taxon>Embryophyta</taxon>
        <taxon>Tracheophyta</taxon>
        <taxon>Spermatophyta</taxon>
        <taxon>Magnoliopsida</taxon>
        <taxon>eudicotyledons</taxon>
        <taxon>Gunneridae</taxon>
        <taxon>Pentapetalae</taxon>
        <taxon>asterids</taxon>
        <taxon>campanulids</taxon>
        <taxon>Asterales</taxon>
        <taxon>Asteraceae</taxon>
        <taxon>Asteroideae</taxon>
        <taxon>Anthemideae</taxon>
        <taxon>Anthemidinae</taxon>
        <taxon>Tanacetum</taxon>
    </lineage>
</organism>
<proteinExistence type="predicted"/>
<feature type="region of interest" description="Disordered" evidence="1">
    <location>
        <begin position="18"/>
        <end position="47"/>
    </location>
</feature>
<comment type="caution">
    <text evidence="2">The sequence shown here is derived from an EMBL/GenBank/DDBJ whole genome shotgun (WGS) entry which is preliminary data.</text>
</comment>
<sequence>MAEVPNTIEYNVFAVKTQHTEQPENMNDTSLKEKVDSNTTHDSSNMCNNEIKADQNADDYEDDCVMLANLIENLKFDTDENKKI</sequence>
<reference evidence="2" key="2">
    <citation type="submission" date="2022-01" db="EMBL/GenBank/DDBJ databases">
        <authorList>
            <person name="Yamashiro T."/>
            <person name="Shiraishi A."/>
            <person name="Satake H."/>
            <person name="Nakayama K."/>
        </authorList>
    </citation>
    <scope>NUCLEOTIDE SEQUENCE</scope>
</reference>
<dbReference type="EMBL" id="BQNB010009686">
    <property type="protein sequence ID" value="GJS66980.1"/>
    <property type="molecule type" value="Genomic_DNA"/>
</dbReference>
<protein>
    <submittedName>
        <fullName evidence="2">Uncharacterized protein</fullName>
    </submittedName>
</protein>
<evidence type="ECO:0000256" key="1">
    <source>
        <dbReference type="SAM" id="MobiDB-lite"/>
    </source>
</evidence>
<reference evidence="2" key="1">
    <citation type="journal article" date="2022" name="Int. J. Mol. Sci.">
        <title>Draft Genome of Tanacetum Coccineum: Genomic Comparison of Closely Related Tanacetum-Family Plants.</title>
        <authorList>
            <person name="Yamashiro T."/>
            <person name="Shiraishi A."/>
            <person name="Nakayama K."/>
            <person name="Satake H."/>
        </authorList>
    </citation>
    <scope>NUCLEOTIDE SEQUENCE</scope>
</reference>
<feature type="compositionally biased region" description="Polar residues" evidence="1">
    <location>
        <begin position="37"/>
        <end position="47"/>
    </location>
</feature>
<evidence type="ECO:0000313" key="2">
    <source>
        <dbReference type="EMBL" id="GJS66980.1"/>
    </source>
</evidence>
<accession>A0ABQ4XPT9</accession>